<gene>
    <name evidence="3" type="ORF">B1812_21830</name>
</gene>
<proteinExistence type="inferred from homology"/>
<organism evidence="3 4">
    <name type="scientific">Methylocystis bryophila</name>
    <dbReference type="NCBI Taxonomy" id="655015"/>
    <lineage>
        <taxon>Bacteria</taxon>
        <taxon>Pseudomonadati</taxon>
        <taxon>Pseudomonadota</taxon>
        <taxon>Alphaproteobacteria</taxon>
        <taxon>Hyphomicrobiales</taxon>
        <taxon>Methylocystaceae</taxon>
        <taxon>Methylocystis</taxon>
    </lineage>
</organism>
<protein>
    <submittedName>
        <fullName evidence="3">MucR family transcriptional regulator</fullName>
    </submittedName>
</protein>
<evidence type="ECO:0000256" key="1">
    <source>
        <dbReference type="ARBA" id="ARBA00007031"/>
    </source>
</evidence>
<dbReference type="EMBL" id="CP019949">
    <property type="protein sequence ID" value="ARN83917.1"/>
    <property type="molecule type" value="Genomic_DNA"/>
</dbReference>
<sequence length="161" mass="16987">MTTSDAEASQSIELAAEIVAAFVANNSLPIAELPGLIHATHAALERLASGPVDTALQVEKKEPAVSIRKSLTPDFLVCLDDGKKFKSLRRHLATLGMTPDQYRAKWGLPSDYPMVAPNYAAARSQLAKQSGLGQIRKNAAPANKASGAAPSKRGRPAKAST</sequence>
<dbReference type="GO" id="GO:0008270">
    <property type="term" value="F:zinc ion binding"/>
    <property type="evidence" value="ECO:0007669"/>
    <property type="project" value="InterPro"/>
</dbReference>
<geneLocation type="plasmid" evidence="3 4">
    <name>p1</name>
</geneLocation>
<dbReference type="Proteomes" id="UP000193978">
    <property type="component" value="Plasmid p1"/>
</dbReference>
<dbReference type="Gene3D" id="1.10.10.1550">
    <property type="entry name" value="ROS/MUCR transcriptional regulator protein"/>
    <property type="match status" value="1"/>
</dbReference>
<feature type="compositionally biased region" description="Basic residues" evidence="2">
    <location>
        <begin position="152"/>
        <end position="161"/>
    </location>
</feature>
<comment type="similarity">
    <text evidence="1">Belongs to the ros/MucR family.</text>
</comment>
<reference evidence="3 4" key="1">
    <citation type="submission" date="2017-02" db="EMBL/GenBank/DDBJ databases">
        <authorList>
            <person name="Peterson S.W."/>
        </authorList>
    </citation>
    <scope>NUCLEOTIDE SEQUENCE [LARGE SCALE GENOMIC DNA]</scope>
    <source>
        <strain evidence="3 4">S285</strain>
        <plasmid evidence="4">Plasmid p1</plasmid>
    </source>
</reference>
<dbReference type="AlphaFoldDB" id="A0A1W6N256"/>
<keyword evidence="4" id="KW-1185">Reference proteome</keyword>
<evidence type="ECO:0000313" key="4">
    <source>
        <dbReference type="Proteomes" id="UP000193978"/>
    </source>
</evidence>
<dbReference type="GO" id="GO:0003677">
    <property type="term" value="F:DNA binding"/>
    <property type="evidence" value="ECO:0007669"/>
    <property type="project" value="InterPro"/>
</dbReference>
<dbReference type="InterPro" id="IPR008807">
    <property type="entry name" value="ROS_MUCR"/>
</dbReference>
<dbReference type="Pfam" id="PF05443">
    <property type="entry name" value="ROS_MUCR"/>
    <property type="match status" value="1"/>
</dbReference>
<evidence type="ECO:0000313" key="3">
    <source>
        <dbReference type="EMBL" id="ARN83917.1"/>
    </source>
</evidence>
<name>A0A1W6N256_9HYPH</name>
<dbReference type="GO" id="GO:0006355">
    <property type="term" value="P:regulation of DNA-templated transcription"/>
    <property type="evidence" value="ECO:0007669"/>
    <property type="project" value="InterPro"/>
</dbReference>
<feature type="region of interest" description="Disordered" evidence="2">
    <location>
        <begin position="130"/>
        <end position="161"/>
    </location>
</feature>
<evidence type="ECO:0000256" key="2">
    <source>
        <dbReference type="SAM" id="MobiDB-lite"/>
    </source>
</evidence>
<dbReference type="RefSeq" id="WP_085773942.1">
    <property type="nucleotide sequence ID" value="NZ_AP027150.1"/>
</dbReference>
<feature type="compositionally biased region" description="Low complexity" evidence="2">
    <location>
        <begin position="137"/>
        <end position="151"/>
    </location>
</feature>
<keyword evidence="3" id="KW-0614">Plasmid</keyword>
<dbReference type="InterPro" id="IPR041920">
    <property type="entry name" value="ROS/MUCR_sf"/>
</dbReference>
<accession>A0A1W6N256</accession>
<dbReference type="KEGG" id="mbry:B1812_21830"/>
<dbReference type="OrthoDB" id="9809693at2"/>